<proteinExistence type="predicted"/>
<protein>
    <submittedName>
        <fullName evidence="1">Uncharacterized protein</fullName>
    </submittedName>
</protein>
<evidence type="ECO:0000313" key="2">
    <source>
        <dbReference type="Proteomes" id="UP001165368"/>
    </source>
</evidence>
<dbReference type="EMBL" id="JAKLTQ010000030">
    <property type="protein sequence ID" value="MCG2624725.1"/>
    <property type="molecule type" value="Genomic_DNA"/>
</dbReference>
<dbReference type="RefSeq" id="WP_237827034.1">
    <property type="nucleotide sequence ID" value="NZ_JAKLTQ010000030.1"/>
</dbReference>
<name>A0ABS9LDI3_9MICC</name>
<keyword evidence="2" id="KW-1185">Reference proteome</keyword>
<evidence type="ECO:0000313" key="1">
    <source>
        <dbReference type="EMBL" id="MCG2624725.1"/>
    </source>
</evidence>
<reference evidence="1" key="1">
    <citation type="submission" date="2022-01" db="EMBL/GenBank/DDBJ databases">
        <authorList>
            <person name="Jo J.-H."/>
            <person name="Im W.-T."/>
        </authorList>
    </citation>
    <scope>NUCLEOTIDE SEQUENCE</scope>
    <source>
        <strain evidence="1">I2-34</strain>
    </source>
</reference>
<gene>
    <name evidence="1" type="ORF">LVY72_22825</name>
</gene>
<dbReference type="Proteomes" id="UP001165368">
    <property type="component" value="Unassembled WGS sequence"/>
</dbReference>
<organism evidence="1 2">
    <name type="scientific">Arthrobacter hankyongi</name>
    <dbReference type="NCBI Taxonomy" id="2904801"/>
    <lineage>
        <taxon>Bacteria</taxon>
        <taxon>Bacillati</taxon>
        <taxon>Actinomycetota</taxon>
        <taxon>Actinomycetes</taxon>
        <taxon>Micrococcales</taxon>
        <taxon>Micrococcaceae</taxon>
        <taxon>Arthrobacter</taxon>
    </lineage>
</organism>
<sequence>MTHDNYEVTLTAAAGTGWNALQEQLDTAHQTVKSLAISDRRYGVLITRHRYDAYTVALSPQVPYGMTFERDCPETPQ</sequence>
<comment type="caution">
    <text evidence="1">The sequence shown here is derived from an EMBL/GenBank/DDBJ whole genome shotgun (WGS) entry which is preliminary data.</text>
</comment>
<accession>A0ABS9LDI3</accession>